<dbReference type="NCBIfam" id="NF011646">
    <property type="entry name" value="PRK15064.1"/>
    <property type="match status" value="1"/>
</dbReference>
<dbReference type="InterPro" id="IPR050611">
    <property type="entry name" value="ABCF"/>
</dbReference>
<keyword evidence="1" id="KW-0677">Repeat</keyword>
<protein>
    <recommendedName>
        <fullName evidence="5">Probable ATP-binding protein YbiT</fullName>
    </recommendedName>
</protein>
<keyword evidence="8" id="KW-1185">Reference proteome</keyword>
<evidence type="ECO:0000256" key="3">
    <source>
        <dbReference type="ARBA" id="ARBA00022840"/>
    </source>
</evidence>
<dbReference type="EMBL" id="CP001616">
    <property type="protein sequence ID" value="ACQ92605.1"/>
    <property type="molecule type" value="Genomic_DNA"/>
</dbReference>
<dbReference type="Proteomes" id="UP000009073">
    <property type="component" value="Chromosome"/>
</dbReference>
<dbReference type="STRING" id="595494.Tola_0977"/>
<sequence>MLSTNNITMQFGSKPLFENISVKFGGGNRYGLIGANGCGKSTFMKIMGGDLDPTAGNVFLDPNERLGKLRQDQFAYEDMRVLDVVMMGHTELWAAMHERDAIYANPEATDDDYMHAAELEGKVAEYDGYTAEARAGELLLGAGIPVEQHTGLMNAVAPGWKLRVLLAQALFSNPDILLLDEPTNNLDISTIRWLEDTLNARESTMVIISHDRHFLNMVCTHMADLDYGELRVYPGNYDEYMSAATQARERLLSDNAKKKSQIADLQSFVSRFSANASKSRQATSRLKQIDKIKIEEVKASSRQNPFIRFEQDKKLYRNILEIENLSKGYDNGPLFKGFNLMVEVGEKIAVLGTNGIGKTTLIKTLVGELTPDTGSVKWSENAKIGYYSQDHAEDFETDLSVFDWMYQWKQESDDEQAIRSVLGRLLFNQDDIRKQAKVLSGGEKGRMLFGKLMLQKPNILVMDEPTNHLDMESIESLNMALEMYPGTLIFVSHDREFVSSLANRVLEITPEKIVDFGGNYEDYLRSQGIE</sequence>
<feature type="domain" description="ABC transporter" evidence="6">
    <location>
        <begin position="320"/>
        <end position="529"/>
    </location>
</feature>
<dbReference type="GO" id="GO:0016887">
    <property type="term" value="F:ATP hydrolysis activity"/>
    <property type="evidence" value="ECO:0007669"/>
    <property type="project" value="InterPro"/>
</dbReference>
<evidence type="ECO:0000256" key="4">
    <source>
        <dbReference type="ARBA" id="ARBA00061551"/>
    </source>
</evidence>
<gene>
    <name evidence="7" type="ordered locus">Tola_0977</name>
</gene>
<dbReference type="InterPro" id="IPR027417">
    <property type="entry name" value="P-loop_NTPase"/>
</dbReference>
<dbReference type="InterPro" id="IPR032781">
    <property type="entry name" value="ABC_tran_Xtn"/>
</dbReference>
<name>C4LCP1_TOLAT</name>
<accession>C4LCP1</accession>
<reference evidence="7 8" key="2">
    <citation type="journal article" date="2011" name="Stand. Genomic Sci.">
        <title>Complete genome sequence of Tolumonas auensis type strain (TA 4).</title>
        <authorList>
            <person name="Chertkov O."/>
            <person name="Copeland A."/>
            <person name="Lucas S."/>
            <person name="Lapidus A."/>
            <person name="Berry K.W."/>
            <person name="Detter J.C."/>
            <person name="Del Rio T.G."/>
            <person name="Hammon N."/>
            <person name="Dalin E."/>
            <person name="Tice H."/>
            <person name="Pitluck S."/>
            <person name="Richardson P."/>
            <person name="Bruce D."/>
            <person name="Goodwin L."/>
            <person name="Han C."/>
            <person name="Tapia R."/>
            <person name="Saunders E."/>
            <person name="Schmutz J."/>
            <person name="Brettin T."/>
            <person name="Larimer F."/>
            <person name="Land M."/>
            <person name="Hauser L."/>
            <person name="Spring S."/>
            <person name="Rohde M."/>
            <person name="Kyrpides N.C."/>
            <person name="Ivanova N."/>
            <person name="Goker M."/>
            <person name="Beller H.R."/>
            <person name="Klenk H.P."/>
            <person name="Woyke T."/>
        </authorList>
    </citation>
    <scope>NUCLEOTIDE SEQUENCE [LARGE SCALE GENOMIC DNA]</scope>
    <source>
        <strain evidence="8">DSM 9187 / TA4</strain>
    </source>
</reference>
<dbReference type="Pfam" id="PF12848">
    <property type="entry name" value="ABC_tran_Xtn"/>
    <property type="match status" value="1"/>
</dbReference>
<dbReference type="eggNOG" id="COG0488">
    <property type="taxonomic scope" value="Bacteria"/>
</dbReference>
<dbReference type="SUPFAM" id="SSF52540">
    <property type="entry name" value="P-loop containing nucleoside triphosphate hydrolases"/>
    <property type="match status" value="2"/>
</dbReference>
<dbReference type="FunFam" id="3.40.50.300:FF:000070">
    <property type="entry name" value="Putative ABC transporter ATP-binding component"/>
    <property type="match status" value="1"/>
</dbReference>
<dbReference type="HOGENOM" id="CLU_000604_36_0_6"/>
<dbReference type="SMART" id="SM00382">
    <property type="entry name" value="AAA"/>
    <property type="match status" value="2"/>
</dbReference>
<evidence type="ECO:0000313" key="7">
    <source>
        <dbReference type="EMBL" id="ACQ92605.1"/>
    </source>
</evidence>
<organism evidence="7 8">
    <name type="scientific">Tolumonas auensis (strain DSM 9187 / NBRC 110442 / TA 4)</name>
    <dbReference type="NCBI Taxonomy" id="595494"/>
    <lineage>
        <taxon>Bacteria</taxon>
        <taxon>Pseudomonadati</taxon>
        <taxon>Pseudomonadota</taxon>
        <taxon>Gammaproteobacteria</taxon>
        <taxon>Aeromonadales</taxon>
        <taxon>Aeromonadaceae</taxon>
        <taxon>Tolumonas</taxon>
    </lineage>
</organism>
<dbReference type="InterPro" id="IPR003593">
    <property type="entry name" value="AAA+_ATPase"/>
</dbReference>
<reference evidence="8" key="1">
    <citation type="submission" date="2009-05" db="EMBL/GenBank/DDBJ databases">
        <title>Complete sequence of Tolumonas auensis DSM 9187.</title>
        <authorList>
            <consortium name="US DOE Joint Genome Institute"/>
            <person name="Lucas S."/>
            <person name="Copeland A."/>
            <person name="Lapidus A."/>
            <person name="Glavina del Rio T."/>
            <person name="Tice H."/>
            <person name="Bruce D."/>
            <person name="Goodwin L."/>
            <person name="Pitluck S."/>
            <person name="Chertkov O."/>
            <person name="Brettin T."/>
            <person name="Detter J.C."/>
            <person name="Han C."/>
            <person name="Larimer F."/>
            <person name="Land M."/>
            <person name="Hauser L."/>
            <person name="Kyrpides N."/>
            <person name="Mikhailova N."/>
            <person name="Spring S."/>
            <person name="Beller H."/>
        </authorList>
    </citation>
    <scope>NUCLEOTIDE SEQUENCE [LARGE SCALE GENOMIC DNA]</scope>
    <source>
        <strain evidence="8">DSM 9187 / TA4</strain>
    </source>
</reference>
<feature type="domain" description="ABC transporter" evidence="6">
    <location>
        <begin position="2"/>
        <end position="252"/>
    </location>
</feature>
<proteinExistence type="inferred from homology"/>
<keyword evidence="3" id="KW-0067">ATP-binding</keyword>
<dbReference type="GO" id="GO:0005524">
    <property type="term" value="F:ATP binding"/>
    <property type="evidence" value="ECO:0007669"/>
    <property type="project" value="UniProtKB-KW"/>
</dbReference>
<evidence type="ECO:0000259" key="6">
    <source>
        <dbReference type="PROSITE" id="PS50893"/>
    </source>
</evidence>
<evidence type="ECO:0000256" key="5">
    <source>
        <dbReference type="ARBA" id="ARBA00074044"/>
    </source>
</evidence>
<dbReference type="InterPro" id="IPR003439">
    <property type="entry name" value="ABC_transporter-like_ATP-bd"/>
</dbReference>
<evidence type="ECO:0000313" key="8">
    <source>
        <dbReference type="Proteomes" id="UP000009073"/>
    </source>
</evidence>
<comment type="similarity">
    <text evidence="4">Belongs to the ABC transporter superfamily. ABCF family. YbiT subfamily.</text>
</comment>
<dbReference type="Pfam" id="PF00005">
    <property type="entry name" value="ABC_tran"/>
    <property type="match status" value="2"/>
</dbReference>
<keyword evidence="2" id="KW-0547">Nucleotide-binding</keyword>
<dbReference type="PANTHER" id="PTHR19211:SF96">
    <property type="entry name" value="ATP-BINDING PROTEIN YBIT-RELATED"/>
    <property type="match status" value="1"/>
</dbReference>
<dbReference type="OrthoDB" id="9762051at2"/>
<evidence type="ECO:0000256" key="2">
    <source>
        <dbReference type="ARBA" id="ARBA00022741"/>
    </source>
</evidence>
<dbReference type="RefSeq" id="WP_012729204.1">
    <property type="nucleotide sequence ID" value="NC_012691.1"/>
</dbReference>
<dbReference type="KEGG" id="tau:Tola_0977"/>
<dbReference type="FunFam" id="3.40.50.300:FF:000011">
    <property type="entry name" value="Putative ABC transporter ATP-binding component"/>
    <property type="match status" value="1"/>
</dbReference>
<dbReference type="Gene3D" id="3.40.50.300">
    <property type="entry name" value="P-loop containing nucleotide triphosphate hydrolases"/>
    <property type="match status" value="2"/>
</dbReference>
<dbReference type="CDD" id="cd03221">
    <property type="entry name" value="ABCF_EF-3"/>
    <property type="match status" value="2"/>
</dbReference>
<dbReference type="PROSITE" id="PS50893">
    <property type="entry name" value="ABC_TRANSPORTER_2"/>
    <property type="match status" value="2"/>
</dbReference>
<evidence type="ECO:0000256" key="1">
    <source>
        <dbReference type="ARBA" id="ARBA00022737"/>
    </source>
</evidence>
<dbReference type="PANTHER" id="PTHR19211">
    <property type="entry name" value="ATP-BINDING TRANSPORT PROTEIN-RELATED"/>
    <property type="match status" value="1"/>
</dbReference>
<dbReference type="AlphaFoldDB" id="C4LCP1"/>